<dbReference type="OrthoDB" id="25131at2759"/>
<keyword evidence="1" id="KW-0853">WD repeat</keyword>
<sequence>MEYYHNGNDLIIGNRSGAVEVFDNSLHNEDNAKRWERYVKRPISKVGVINKRNVYTISDRSDATVFLDAKGKLEVLYGAVNETVDRPVTKNSKAHFKKPEWCVGLIKGVNDQLPLVAVHGVENEKYLSLTAMDAEGAREPELLLTYKGHTGEVKCMTVTPELLLTGGEDGKAIVQIANFNDPKFGADKVSY</sequence>
<dbReference type="HOGENOM" id="CLU_1636893_0_0_1"/>
<dbReference type="InParanoid" id="G0NGJ2"/>
<dbReference type="InterPro" id="IPR039328">
    <property type="entry name" value="WDR89"/>
</dbReference>
<evidence type="ECO:0000313" key="4">
    <source>
        <dbReference type="Proteomes" id="UP000008068"/>
    </source>
</evidence>
<accession>G0NGJ2</accession>
<keyword evidence="2" id="KW-0677">Repeat</keyword>
<dbReference type="EMBL" id="GL379881">
    <property type="protein sequence ID" value="EGT60061.1"/>
    <property type="molecule type" value="Genomic_DNA"/>
</dbReference>
<dbReference type="STRING" id="135651.G0NGJ2"/>
<evidence type="ECO:0000256" key="2">
    <source>
        <dbReference type="ARBA" id="ARBA00022737"/>
    </source>
</evidence>
<gene>
    <name evidence="3" type="ORF">CAEBREN_00052</name>
</gene>
<dbReference type="InterPro" id="IPR015943">
    <property type="entry name" value="WD40/YVTN_repeat-like_dom_sf"/>
</dbReference>
<keyword evidence="4" id="KW-1185">Reference proteome</keyword>
<reference evidence="4" key="1">
    <citation type="submission" date="2011-07" db="EMBL/GenBank/DDBJ databases">
        <authorList>
            <consortium name="Caenorhabditis brenneri Sequencing and Analysis Consortium"/>
            <person name="Wilson R.K."/>
        </authorList>
    </citation>
    <scope>NUCLEOTIDE SEQUENCE [LARGE SCALE GENOMIC DNA]</scope>
    <source>
        <strain evidence="4">PB2801</strain>
    </source>
</reference>
<evidence type="ECO:0000256" key="1">
    <source>
        <dbReference type="ARBA" id="ARBA00022574"/>
    </source>
</evidence>
<dbReference type="InterPro" id="IPR036322">
    <property type="entry name" value="WD40_repeat_dom_sf"/>
</dbReference>
<dbReference type="SUPFAM" id="SSF50978">
    <property type="entry name" value="WD40 repeat-like"/>
    <property type="match status" value="1"/>
</dbReference>
<dbReference type="PANTHER" id="PTHR22889:SF0">
    <property type="entry name" value="WD REPEAT-CONTAINING PROTEIN 89"/>
    <property type="match status" value="1"/>
</dbReference>
<dbReference type="Proteomes" id="UP000008068">
    <property type="component" value="Unassembled WGS sequence"/>
</dbReference>
<evidence type="ECO:0000313" key="3">
    <source>
        <dbReference type="EMBL" id="EGT60061.1"/>
    </source>
</evidence>
<dbReference type="PANTHER" id="PTHR22889">
    <property type="entry name" value="WD REPEAT-CONTAINING PROTEIN 89"/>
    <property type="match status" value="1"/>
</dbReference>
<protein>
    <submittedName>
        <fullName evidence="3">Uncharacterized protein</fullName>
    </submittedName>
</protein>
<dbReference type="eggNOG" id="ENOG502QTCV">
    <property type="taxonomic scope" value="Eukaryota"/>
</dbReference>
<name>G0NGJ2_CAEBE</name>
<proteinExistence type="predicted"/>
<dbReference type="AlphaFoldDB" id="G0NGJ2"/>
<dbReference type="Gene3D" id="2.130.10.10">
    <property type="entry name" value="YVTN repeat-like/Quinoprotein amine dehydrogenase"/>
    <property type="match status" value="1"/>
</dbReference>
<organism evidence="4">
    <name type="scientific">Caenorhabditis brenneri</name>
    <name type="common">Nematode worm</name>
    <dbReference type="NCBI Taxonomy" id="135651"/>
    <lineage>
        <taxon>Eukaryota</taxon>
        <taxon>Metazoa</taxon>
        <taxon>Ecdysozoa</taxon>
        <taxon>Nematoda</taxon>
        <taxon>Chromadorea</taxon>
        <taxon>Rhabditida</taxon>
        <taxon>Rhabditina</taxon>
        <taxon>Rhabditomorpha</taxon>
        <taxon>Rhabditoidea</taxon>
        <taxon>Rhabditidae</taxon>
        <taxon>Peloderinae</taxon>
        <taxon>Caenorhabditis</taxon>
    </lineage>
</organism>